<dbReference type="SUPFAM" id="SSF103088">
    <property type="entry name" value="OmpA-like"/>
    <property type="match status" value="1"/>
</dbReference>
<dbReference type="Gene3D" id="3.30.1330.60">
    <property type="entry name" value="OmpA-like domain"/>
    <property type="match status" value="1"/>
</dbReference>
<evidence type="ECO:0008006" key="4">
    <source>
        <dbReference type="Google" id="ProtNLM"/>
    </source>
</evidence>
<dbReference type="RefSeq" id="WP_044245058.1">
    <property type="nucleotide sequence ID" value="NZ_ASRX01000040.1"/>
</dbReference>
<dbReference type="PROSITE" id="PS51257">
    <property type="entry name" value="PROKAR_LIPOPROTEIN"/>
    <property type="match status" value="1"/>
</dbReference>
<accession>A0A017T582</accession>
<dbReference type="Proteomes" id="UP000019678">
    <property type="component" value="Unassembled WGS sequence"/>
</dbReference>
<evidence type="ECO:0000313" key="2">
    <source>
        <dbReference type="EMBL" id="EYF03965.1"/>
    </source>
</evidence>
<feature type="chain" id="PRO_5001496911" description="OmpA-like domain-containing protein" evidence="1">
    <location>
        <begin position="17"/>
        <end position="414"/>
    </location>
</feature>
<evidence type="ECO:0000313" key="3">
    <source>
        <dbReference type="Proteomes" id="UP000019678"/>
    </source>
</evidence>
<feature type="signal peptide" evidence="1">
    <location>
        <begin position="1"/>
        <end position="16"/>
    </location>
</feature>
<reference evidence="2 3" key="1">
    <citation type="submission" date="2013-05" db="EMBL/GenBank/DDBJ databases">
        <title>Genome assembly of Chondromyces apiculatus DSM 436.</title>
        <authorList>
            <person name="Sharma G."/>
            <person name="Khatri I."/>
            <person name="Kaur C."/>
            <person name="Mayilraj S."/>
            <person name="Subramanian S."/>
        </authorList>
    </citation>
    <scope>NUCLEOTIDE SEQUENCE [LARGE SCALE GENOMIC DNA]</scope>
    <source>
        <strain evidence="2 3">DSM 436</strain>
    </source>
</reference>
<name>A0A017T582_9BACT</name>
<dbReference type="EMBL" id="ASRX01000040">
    <property type="protein sequence ID" value="EYF03965.1"/>
    <property type="molecule type" value="Genomic_DNA"/>
</dbReference>
<organism evidence="2 3">
    <name type="scientific">Chondromyces apiculatus DSM 436</name>
    <dbReference type="NCBI Taxonomy" id="1192034"/>
    <lineage>
        <taxon>Bacteria</taxon>
        <taxon>Pseudomonadati</taxon>
        <taxon>Myxococcota</taxon>
        <taxon>Polyangia</taxon>
        <taxon>Polyangiales</taxon>
        <taxon>Polyangiaceae</taxon>
        <taxon>Chondromyces</taxon>
    </lineage>
</organism>
<sequence>MKAQLFGVAFSATLLAACAPIPPPSVLGEVEQVRRGAAAQDARRYAPTAFAHAEKLRVDARRAHEEEDPAGAQILGEQALAAYTRAHVLSRLAHADEVQADARETRATSQAELARVEADQVRAAAELDAVEMKVKVAREAQAVMPSGKADPEREKARVEAAKSLALQARTLCAGARLLLGNAGPGTEPAAGAGGAGQAALAAGSRGAGTPAAPRGGLPAAVTSDLTAQVAEASAAVDKLDAALMAAASASPIDEASRVRARCLKVLTAVRQAGMPVAAGPGGGDVLLKEIAAAPGWDPIRDDRGVVVTLRGLFGKDASLTPAGEKRLQELARFAVSHPEFPLTAVLHADREPSPKEQATWKARADALVRVLGAAQVQHVETVLAGARVPVADPTGPTRSRNARVEIVFVSPRLF</sequence>
<protein>
    <recommendedName>
        <fullName evidence="4">OmpA-like domain-containing protein</fullName>
    </recommendedName>
</protein>
<proteinExistence type="predicted"/>
<keyword evidence="1" id="KW-0732">Signal</keyword>
<dbReference type="STRING" id="1192034.CAP_5066"/>
<keyword evidence="3" id="KW-1185">Reference proteome</keyword>
<gene>
    <name evidence="2" type="ORF">CAP_5066</name>
</gene>
<dbReference type="OrthoDB" id="5508515at2"/>
<comment type="caution">
    <text evidence="2">The sequence shown here is derived from an EMBL/GenBank/DDBJ whole genome shotgun (WGS) entry which is preliminary data.</text>
</comment>
<dbReference type="AlphaFoldDB" id="A0A017T582"/>
<evidence type="ECO:0000256" key="1">
    <source>
        <dbReference type="SAM" id="SignalP"/>
    </source>
</evidence>
<dbReference type="InterPro" id="IPR036737">
    <property type="entry name" value="OmpA-like_sf"/>
</dbReference>